<organism evidence="1">
    <name type="scientific">Micrurus spixii</name>
    <name type="common">Amazon coral snake</name>
    <dbReference type="NCBI Taxonomy" id="129469"/>
    <lineage>
        <taxon>Eukaryota</taxon>
        <taxon>Metazoa</taxon>
        <taxon>Chordata</taxon>
        <taxon>Craniata</taxon>
        <taxon>Vertebrata</taxon>
        <taxon>Euteleostomi</taxon>
        <taxon>Lepidosauria</taxon>
        <taxon>Squamata</taxon>
        <taxon>Bifurcata</taxon>
        <taxon>Unidentata</taxon>
        <taxon>Episquamata</taxon>
        <taxon>Toxicofera</taxon>
        <taxon>Serpentes</taxon>
        <taxon>Colubroidea</taxon>
        <taxon>Elapidae</taxon>
        <taxon>Elapinae</taxon>
        <taxon>Micrurus</taxon>
    </lineage>
</organism>
<protein>
    <submittedName>
        <fullName evidence="1">Uncharacterized protein</fullName>
    </submittedName>
</protein>
<dbReference type="AlphaFoldDB" id="A0A2D4N098"/>
<proteinExistence type="predicted"/>
<dbReference type="EMBL" id="IACM01135355">
    <property type="protein sequence ID" value="LAB39102.1"/>
    <property type="molecule type" value="Transcribed_RNA"/>
</dbReference>
<name>A0A2D4N098_9SAUR</name>
<accession>A0A2D4N098</accession>
<reference evidence="1" key="2">
    <citation type="submission" date="2017-11" db="EMBL/GenBank/DDBJ databases">
        <title>Coralsnake Venomics: Analyses of Venom Gland Transcriptomes and Proteomes of Six Brazilian Taxa.</title>
        <authorList>
            <person name="Aird S.D."/>
            <person name="Jorge da Silva N."/>
            <person name="Qiu L."/>
            <person name="Villar-Briones A."/>
            <person name="Aparecida-Saddi V."/>
            <person name="Campos-Telles M.P."/>
            <person name="Grau M."/>
            <person name="Mikheyev A.S."/>
        </authorList>
    </citation>
    <scope>NUCLEOTIDE SEQUENCE</scope>
    <source>
        <tissue evidence="1">Venom_gland</tissue>
    </source>
</reference>
<reference evidence="1" key="1">
    <citation type="submission" date="2017-07" db="EMBL/GenBank/DDBJ databases">
        <authorList>
            <person name="Mikheyev A."/>
            <person name="Grau M."/>
        </authorList>
    </citation>
    <scope>NUCLEOTIDE SEQUENCE</scope>
    <source>
        <tissue evidence="1">Venom_gland</tissue>
    </source>
</reference>
<evidence type="ECO:0000313" key="1">
    <source>
        <dbReference type="EMBL" id="LAB39102.1"/>
    </source>
</evidence>
<sequence length="113" mass="13429">MDLTLHRNGIKFLRNWQNKEWISCASRRYTLELRIKKYLQCKKIGKLYTALAQEKKGVAICVREGIEAEALYADSVGRTLMLEVVWEQWKLLLVAIYAPHKQHDTIKKYMRKF</sequence>